<feature type="binding site" evidence="3">
    <location>
        <position position="44"/>
    </location>
    <ligand>
        <name>a divalent metal cation</name>
        <dbReference type="ChEBI" id="CHEBI:60240"/>
        <label>1</label>
    </ligand>
</feature>
<dbReference type="SUPFAM" id="SSF51556">
    <property type="entry name" value="Metallo-dependent hydrolases"/>
    <property type="match status" value="1"/>
</dbReference>
<dbReference type="InterPro" id="IPR032466">
    <property type="entry name" value="Metal_Hydrolase"/>
</dbReference>
<comment type="caution">
    <text evidence="4">The sequence shown here is derived from an EMBL/GenBank/DDBJ whole genome shotgun (WGS) entry which is preliminary data.</text>
</comment>
<organism evidence="4">
    <name type="scientific">candidate division WOR-3 bacterium</name>
    <dbReference type="NCBI Taxonomy" id="2052148"/>
    <lineage>
        <taxon>Bacteria</taxon>
        <taxon>Bacteria division WOR-3</taxon>
    </lineage>
</organism>
<feature type="binding site" evidence="3">
    <location>
        <position position="42"/>
    </location>
    <ligand>
        <name>a divalent metal cation</name>
        <dbReference type="ChEBI" id="CHEBI:60240"/>
        <label>1</label>
    </ligand>
</feature>
<dbReference type="InterPro" id="IPR018228">
    <property type="entry name" value="DNase_TatD-rel_CS"/>
</dbReference>
<dbReference type="InterPro" id="IPR001130">
    <property type="entry name" value="TatD-like"/>
</dbReference>
<protein>
    <submittedName>
        <fullName evidence="4">TatD family deoxyribonuclease</fullName>
    </submittedName>
</protein>
<dbReference type="PROSITE" id="PS01091">
    <property type="entry name" value="TATD_3"/>
    <property type="match status" value="1"/>
</dbReference>
<dbReference type="EMBL" id="DSBX01000360">
    <property type="protein sequence ID" value="HDR00484.1"/>
    <property type="molecule type" value="Genomic_DNA"/>
</dbReference>
<proteinExistence type="predicted"/>
<feature type="binding site" evidence="3">
    <location>
        <position position="164"/>
    </location>
    <ligand>
        <name>a divalent metal cation</name>
        <dbReference type="ChEBI" id="CHEBI:60240"/>
        <label>2</label>
    </ligand>
</feature>
<dbReference type="PIRSF" id="PIRSF005902">
    <property type="entry name" value="DNase_TatD"/>
    <property type="match status" value="1"/>
</dbReference>
<feature type="binding site" evidence="3">
    <location>
        <position position="235"/>
    </location>
    <ligand>
        <name>a divalent metal cation</name>
        <dbReference type="ChEBI" id="CHEBI:60240"/>
        <label>1</label>
    </ligand>
</feature>
<dbReference type="Proteomes" id="UP000885672">
    <property type="component" value="Unassembled WGS sequence"/>
</dbReference>
<sequence>MTATGLRWSRPTPRSRRAVRCRSLRARRSRQNPDGLNLFDSHCHLTDIQFAGDLKAVLRRAFVAGVREMLVASQNVPDSQEAIRLCRNQEGMYCSIGVHPHEADRFRSYDVTTLKELCIEPSIKAIGEIGLDFFRGISARSNQEVAFEVQVELARAMELPMILHVRDAAHRARALLDEHGYHAGVMHCFSGDAKMADWAVERGYYISFAGNLTYDGRLAEVARRIPHERLMVETDAPYLAPEPERGERNEPALIVNTVRHLAGVLDLTPRETAELTRDNARRCFRTSD</sequence>
<dbReference type="NCBIfam" id="TIGR00010">
    <property type="entry name" value="YchF/TatD family DNA exonuclease"/>
    <property type="match status" value="1"/>
</dbReference>
<evidence type="ECO:0000256" key="1">
    <source>
        <dbReference type="ARBA" id="ARBA00022723"/>
    </source>
</evidence>
<dbReference type="PANTHER" id="PTHR46124">
    <property type="entry name" value="D-AMINOACYL-TRNA DEACYLASE"/>
    <property type="match status" value="1"/>
</dbReference>
<name>A0A7V0T7S8_UNCW3</name>
<feature type="binding site" evidence="3">
    <location>
        <position position="128"/>
    </location>
    <ligand>
        <name>a divalent metal cation</name>
        <dbReference type="ChEBI" id="CHEBI:60240"/>
        <label>1</label>
    </ligand>
</feature>
<accession>A0A7V0T7S8</accession>
<evidence type="ECO:0000313" key="4">
    <source>
        <dbReference type="EMBL" id="HDR00484.1"/>
    </source>
</evidence>
<dbReference type="GO" id="GO:0005829">
    <property type="term" value="C:cytosol"/>
    <property type="evidence" value="ECO:0007669"/>
    <property type="project" value="TreeGrafter"/>
</dbReference>
<dbReference type="GO" id="GO:0016788">
    <property type="term" value="F:hydrolase activity, acting on ester bonds"/>
    <property type="evidence" value="ECO:0007669"/>
    <property type="project" value="InterPro"/>
</dbReference>
<dbReference type="Gene3D" id="3.20.20.140">
    <property type="entry name" value="Metal-dependent hydrolases"/>
    <property type="match status" value="1"/>
</dbReference>
<keyword evidence="2" id="KW-0378">Hydrolase</keyword>
<dbReference type="PANTHER" id="PTHR46124:SF2">
    <property type="entry name" value="D-AMINOACYL-TRNA DEACYLASE"/>
    <property type="match status" value="1"/>
</dbReference>
<keyword evidence="1 3" id="KW-0479">Metal-binding</keyword>
<dbReference type="CDD" id="cd01310">
    <property type="entry name" value="TatD_DNAse"/>
    <property type="match status" value="1"/>
</dbReference>
<gene>
    <name evidence="4" type="ORF">ENN51_09420</name>
</gene>
<dbReference type="AlphaFoldDB" id="A0A7V0T7S8"/>
<dbReference type="FunFam" id="3.20.20.140:FF:000005">
    <property type="entry name" value="TatD family hydrolase"/>
    <property type="match status" value="1"/>
</dbReference>
<feature type="binding site" evidence="3">
    <location>
        <position position="187"/>
    </location>
    <ligand>
        <name>a divalent metal cation</name>
        <dbReference type="ChEBI" id="CHEBI:60240"/>
        <label>2</label>
    </ligand>
</feature>
<dbReference type="InterPro" id="IPR015991">
    <property type="entry name" value="TatD/YcfH-like"/>
</dbReference>
<dbReference type="GO" id="GO:0046872">
    <property type="term" value="F:metal ion binding"/>
    <property type="evidence" value="ECO:0007669"/>
    <property type="project" value="UniProtKB-KW"/>
</dbReference>
<evidence type="ECO:0000256" key="3">
    <source>
        <dbReference type="PIRSR" id="PIRSR005902-1"/>
    </source>
</evidence>
<reference evidence="4" key="1">
    <citation type="journal article" date="2020" name="mSystems">
        <title>Genome- and Community-Level Interaction Insights into Carbon Utilization and Element Cycling Functions of Hydrothermarchaeota in Hydrothermal Sediment.</title>
        <authorList>
            <person name="Zhou Z."/>
            <person name="Liu Y."/>
            <person name="Xu W."/>
            <person name="Pan J."/>
            <person name="Luo Z.H."/>
            <person name="Li M."/>
        </authorList>
    </citation>
    <scope>NUCLEOTIDE SEQUENCE [LARGE SCALE GENOMIC DNA]</scope>
    <source>
        <strain evidence="4">SpSt-1182</strain>
    </source>
</reference>
<evidence type="ECO:0000256" key="2">
    <source>
        <dbReference type="ARBA" id="ARBA00022801"/>
    </source>
</evidence>
<dbReference type="Pfam" id="PF01026">
    <property type="entry name" value="TatD_DNase"/>
    <property type="match status" value="1"/>
</dbReference>
<dbReference type="GO" id="GO:0004536">
    <property type="term" value="F:DNA nuclease activity"/>
    <property type="evidence" value="ECO:0007669"/>
    <property type="project" value="InterPro"/>
</dbReference>